<gene>
    <name evidence="2" type="ORF">WA026_020010</name>
</gene>
<dbReference type="EMBL" id="JARQZJ010000104">
    <property type="protein sequence ID" value="KAK9887071.1"/>
    <property type="molecule type" value="Genomic_DNA"/>
</dbReference>
<dbReference type="Proteomes" id="UP001431783">
    <property type="component" value="Unassembled WGS sequence"/>
</dbReference>
<organism evidence="2 3">
    <name type="scientific">Henosepilachna vigintioctopunctata</name>
    <dbReference type="NCBI Taxonomy" id="420089"/>
    <lineage>
        <taxon>Eukaryota</taxon>
        <taxon>Metazoa</taxon>
        <taxon>Ecdysozoa</taxon>
        <taxon>Arthropoda</taxon>
        <taxon>Hexapoda</taxon>
        <taxon>Insecta</taxon>
        <taxon>Pterygota</taxon>
        <taxon>Neoptera</taxon>
        <taxon>Endopterygota</taxon>
        <taxon>Coleoptera</taxon>
        <taxon>Polyphaga</taxon>
        <taxon>Cucujiformia</taxon>
        <taxon>Coccinelloidea</taxon>
        <taxon>Coccinellidae</taxon>
        <taxon>Epilachninae</taxon>
        <taxon>Epilachnini</taxon>
        <taxon>Henosepilachna</taxon>
    </lineage>
</organism>
<keyword evidence="1" id="KW-0732">Signal</keyword>
<accession>A0AAW1V4M3</accession>
<protein>
    <submittedName>
        <fullName evidence="2">Uncharacterized protein</fullName>
    </submittedName>
</protein>
<dbReference type="AlphaFoldDB" id="A0AAW1V4M3"/>
<evidence type="ECO:0000313" key="3">
    <source>
        <dbReference type="Proteomes" id="UP001431783"/>
    </source>
</evidence>
<name>A0AAW1V4M3_9CUCU</name>
<reference evidence="2 3" key="1">
    <citation type="submission" date="2023-03" db="EMBL/GenBank/DDBJ databases">
        <title>Genome insight into feeding habits of ladybird beetles.</title>
        <authorList>
            <person name="Li H.-S."/>
            <person name="Huang Y.-H."/>
            <person name="Pang H."/>
        </authorList>
    </citation>
    <scope>NUCLEOTIDE SEQUENCE [LARGE SCALE GENOMIC DNA]</scope>
    <source>
        <strain evidence="2">SYSU_2023b</strain>
        <tissue evidence="2">Whole body</tissue>
    </source>
</reference>
<sequence length="155" mass="15129">MYRYSIVLVGVVVAVAGLPDSEPLFSFNNGRIGVNFLGYKASAGLGGLLTGNAADGGLFASAKTPHGQEAVAGGIGRAGNSLSAGGLYAGAKTGYGQHASTGIGGIAAENNAIGGTFAKAGTGYGHKAGVGLAGSTSPDVNDGLRKLLNSLFGKQ</sequence>
<evidence type="ECO:0000313" key="2">
    <source>
        <dbReference type="EMBL" id="KAK9887071.1"/>
    </source>
</evidence>
<proteinExistence type="predicted"/>
<keyword evidence="3" id="KW-1185">Reference proteome</keyword>
<feature type="chain" id="PRO_5043632116" evidence="1">
    <location>
        <begin position="18"/>
        <end position="155"/>
    </location>
</feature>
<comment type="caution">
    <text evidence="2">The sequence shown here is derived from an EMBL/GenBank/DDBJ whole genome shotgun (WGS) entry which is preliminary data.</text>
</comment>
<feature type="signal peptide" evidence="1">
    <location>
        <begin position="1"/>
        <end position="17"/>
    </location>
</feature>
<evidence type="ECO:0000256" key="1">
    <source>
        <dbReference type="SAM" id="SignalP"/>
    </source>
</evidence>